<dbReference type="InterPro" id="IPR050595">
    <property type="entry name" value="Bact_response_regulator"/>
</dbReference>
<dbReference type="AlphaFoldDB" id="A0A1G6AW79"/>
<dbReference type="RefSeq" id="WP_092117115.1">
    <property type="nucleotide sequence ID" value="NZ_FMXO01000003.1"/>
</dbReference>
<evidence type="ECO:0000259" key="3">
    <source>
        <dbReference type="PROSITE" id="PS50110"/>
    </source>
</evidence>
<dbReference type="STRING" id="617002.SAMN05660653_00607"/>
<reference evidence="4 5" key="1">
    <citation type="submission" date="2016-10" db="EMBL/GenBank/DDBJ databases">
        <authorList>
            <person name="de Groot N.N."/>
        </authorList>
    </citation>
    <scope>NUCLEOTIDE SEQUENCE [LARGE SCALE GENOMIC DNA]</scope>
    <source>
        <strain evidence="4 5">ASO4-2</strain>
    </source>
</reference>
<dbReference type="InterPro" id="IPR001789">
    <property type="entry name" value="Sig_transdc_resp-reg_receiver"/>
</dbReference>
<dbReference type="PANTHER" id="PTHR44591:SF18">
    <property type="entry name" value="REGULATORY PROTEIN"/>
    <property type="match status" value="1"/>
</dbReference>
<sequence>MAKGKILVVDDEHHIRLLYQEELQVEDYEVVTSDGSENILEVLSREKPQVVVLDIKLEGNRSGLDLLQEIRSQDQSIPVILCTAYDSFQHDLKSIAADFYVVKSVDLTELKSKVEQALKKAEKQSGSSSGEAQPSYF</sequence>
<keyword evidence="5" id="KW-1185">Reference proteome</keyword>
<dbReference type="PANTHER" id="PTHR44591">
    <property type="entry name" value="STRESS RESPONSE REGULATOR PROTEIN 1"/>
    <property type="match status" value="1"/>
</dbReference>
<dbReference type="InterPro" id="IPR011006">
    <property type="entry name" value="CheY-like_superfamily"/>
</dbReference>
<gene>
    <name evidence="4" type="ORF">SAMN05660653_00607</name>
</gene>
<feature type="modified residue" description="4-aspartylphosphate" evidence="2">
    <location>
        <position position="54"/>
    </location>
</feature>
<dbReference type="EMBL" id="FMXO01000003">
    <property type="protein sequence ID" value="SDB12559.1"/>
    <property type="molecule type" value="Genomic_DNA"/>
</dbReference>
<evidence type="ECO:0000313" key="4">
    <source>
        <dbReference type="EMBL" id="SDB12559.1"/>
    </source>
</evidence>
<evidence type="ECO:0000313" key="5">
    <source>
        <dbReference type="Proteomes" id="UP000198771"/>
    </source>
</evidence>
<evidence type="ECO:0000256" key="1">
    <source>
        <dbReference type="ARBA" id="ARBA00022553"/>
    </source>
</evidence>
<organism evidence="4 5">
    <name type="scientific">Desulfonatronum thiosulfatophilum</name>
    <dbReference type="NCBI Taxonomy" id="617002"/>
    <lineage>
        <taxon>Bacteria</taxon>
        <taxon>Pseudomonadati</taxon>
        <taxon>Thermodesulfobacteriota</taxon>
        <taxon>Desulfovibrionia</taxon>
        <taxon>Desulfovibrionales</taxon>
        <taxon>Desulfonatronaceae</taxon>
        <taxon>Desulfonatronum</taxon>
    </lineage>
</organism>
<proteinExistence type="predicted"/>
<name>A0A1G6AW79_9BACT</name>
<dbReference type="PROSITE" id="PS50110">
    <property type="entry name" value="RESPONSE_REGULATORY"/>
    <property type="match status" value="1"/>
</dbReference>
<keyword evidence="1 2" id="KW-0597">Phosphoprotein</keyword>
<accession>A0A1G6AW79</accession>
<feature type="domain" description="Response regulatory" evidence="3">
    <location>
        <begin position="5"/>
        <end position="118"/>
    </location>
</feature>
<dbReference type="SMART" id="SM00448">
    <property type="entry name" value="REC"/>
    <property type="match status" value="1"/>
</dbReference>
<evidence type="ECO:0000256" key="2">
    <source>
        <dbReference type="PROSITE-ProRule" id="PRU00169"/>
    </source>
</evidence>
<dbReference type="GO" id="GO:0000160">
    <property type="term" value="P:phosphorelay signal transduction system"/>
    <property type="evidence" value="ECO:0007669"/>
    <property type="project" value="InterPro"/>
</dbReference>
<dbReference type="Proteomes" id="UP000198771">
    <property type="component" value="Unassembled WGS sequence"/>
</dbReference>
<dbReference type="Pfam" id="PF00072">
    <property type="entry name" value="Response_reg"/>
    <property type="match status" value="1"/>
</dbReference>
<dbReference type="SUPFAM" id="SSF52172">
    <property type="entry name" value="CheY-like"/>
    <property type="match status" value="1"/>
</dbReference>
<dbReference type="Gene3D" id="3.40.50.2300">
    <property type="match status" value="1"/>
</dbReference>
<protein>
    <submittedName>
        <fullName evidence="4">Response regulator receiver domain-containing protein</fullName>
    </submittedName>
</protein>
<dbReference type="OrthoDB" id="9788090at2"/>